<dbReference type="PRINTS" id="PR00385">
    <property type="entry name" value="P450"/>
</dbReference>
<keyword evidence="7 9" id="KW-0408">Iron</keyword>
<dbReference type="GO" id="GO:0016020">
    <property type="term" value="C:membrane"/>
    <property type="evidence" value="ECO:0007669"/>
    <property type="project" value="UniProtKB-SubCell"/>
</dbReference>
<dbReference type="GO" id="GO:0016491">
    <property type="term" value="F:oxidoreductase activity"/>
    <property type="evidence" value="ECO:0000318"/>
    <property type="project" value="GO_Central"/>
</dbReference>
<dbReference type="PRINTS" id="PR00463">
    <property type="entry name" value="EP450I"/>
</dbReference>
<evidence type="ECO:0000256" key="4">
    <source>
        <dbReference type="ARBA" id="ARBA00022617"/>
    </source>
</evidence>
<comment type="subcellular location">
    <subcellularLocation>
        <location evidence="2">Membrane</location>
        <topology evidence="2">Single-pass membrane protein</topology>
    </subcellularLocation>
</comment>
<dbReference type="Gene3D" id="1.10.630.10">
    <property type="entry name" value="Cytochrome P450"/>
    <property type="match status" value="1"/>
</dbReference>
<evidence type="ECO:0000313" key="12">
    <source>
        <dbReference type="Proteomes" id="UP000030748"/>
    </source>
</evidence>
<evidence type="ECO:0000256" key="2">
    <source>
        <dbReference type="ARBA" id="ARBA00004167"/>
    </source>
</evidence>
<dbReference type="InterPro" id="IPR002401">
    <property type="entry name" value="Cyt_P450_E_grp-I"/>
</dbReference>
<keyword evidence="4 9" id="KW-0349">Heme</keyword>
<evidence type="ECO:0000256" key="10">
    <source>
        <dbReference type="RuleBase" id="RU000461"/>
    </source>
</evidence>
<name>A0A022Q6G5_ERYGU</name>
<dbReference type="STRING" id="4155.A0A022Q6G5"/>
<accession>A0A022Q6G5</accession>
<comment type="similarity">
    <text evidence="3 10">Belongs to the cytochrome P450 family.</text>
</comment>
<dbReference type="InterPro" id="IPR036396">
    <property type="entry name" value="Cyt_P450_sf"/>
</dbReference>
<evidence type="ECO:0000256" key="6">
    <source>
        <dbReference type="ARBA" id="ARBA00023002"/>
    </source>
</evidence>
<evidence type="ECO:0000256" key="3">
    <source>
        <dbReference type="ARBA" id="ARBA00010617"/>
    </source>
</evidence>
<sequence>MFLLWSITTKWLFAKKKNFPPSPRKLPIIGNIHQIVVGSSFPHRNFEKLSKKHGPIMLLHFGSVPVLIVSSADGAREIMKTHDLNFANRPFMSAFNKLFYDGKDVSLAPYGELWRQMKSILSVHLLNNKRVQSFRSIRKDETALVVKNICREISSSDKAVIDLSKMFIELTNNVICRSSFGVKCSEWEKGKRFMVLLSDLSELTGIVNIGDFIPSLGWISRVNGFHKKVERVAKEVDDFLEDVIQQHMETPQNSFVDNLIEIVSDKTSADASLIDRDCIKALILDVFAGGTDTVSTFLEWLMSEILRNPNVMKKLQKEVRDIMEDKKDITDDDLEKMDYMKAVIKEAFRCHPPGPILVPRVALADVKIKGYDVLRGTWVFVNVWAIGRDPDCWDEPEKFEPERFLNKSSVIDFKGLDFELIPFGAGRRGCPGIAFSTATIEFVLANLMHKFNWELPDGLHGKDLDMTESPGATVHRLVPLLAVATHKWQS</sequence>
<proteinExistence type="inferred from homology"/>
<dbReference type="InterPro" id="IPR001128">
    <property type="entry name" value="Cyt_P450"/>
</dbReference>
<dbReference type="InterPro" id="IPR017972">
    <property type="entry name" value="Cyt_P450_CS"/>
</dbReference>
<comment type="cofactor">
    <cofactor evidence="1 9">
        <name>heme</name>
        <dbReference type="ChEBI" id="CHEBI:30413"/>
    </cofactor>
</comment>
<dbReference type="PANTHER" id="PTHR47955:SF15">
    <property type="entry name" value="CYTOCHROME P450 71A2-LIKE"/>
    <property type="match status" value="1"/>
</dbReference>
<dbReference type="Proteomes" id="UP000030748">
    <property type="component" value="Unassembled WGS sequence"/>
</dbReference>
<evidence type="ECO:0008006" key="13">
    <source>
        <dbReference type="Google" id="ProtNLM"/>
    </source>
</evidence>
<keyword evidence="6 10" id="KW-0560">Oxidoreductase</keyword>
<evidence type="ECO:0000256" key="9">
    <source>
        <dbReference type="PIRSR" id="PIRSR602401-1"/>
    </source>
</evidence>
<dbReference type="GO" id="GO:0020037">
    <property type="term" value="F:heme binding"/>
    <property type="evidence" value="ECO:0007669"/>
    <property type="project" value="InterPro"/>
</dbReference>
<keyword evidence="12" id="KW-1185">Reference proteome</keyword>
<dbReference type="GO" id="GO:0016705">
    <property type="term" value="F:oxidoreductase activity, acting on paired donors, with incorporation or reduction of molecular oxygen"/>
    <property type="evidence" value="ECO:0007669"/>
    <property type="project" value="InterPro"/>
</dbReference>
<dbReference type="GO" id="GO:0004497">
    <property type="term" value="F:monooxygenase activity"/>
    <property type="evidence" value="ECO:0007669"/>
    <property type="project" value="UniProtKB-KW"/>
</dbReference>
<evidence type="ECO:0000256" key="7">
    <source>
        <dbReference type="ARBA" id="ARBA00023004"/>
    </source>
</evidence>
<dbReference type="CDD" id="cd11072">
    <property type="entry name" value="CYP71-like"/>
    <property type="match status" value="1"/>
</dbReference>
<evidence type="ECO:0000313" key="11">
    <source>
        <dbReference type="EMBL" id="EYU23541.1"/>
    </source>
</evidence>
<protein>
    <recommendedName>
        <fullName evidence="13">Cytochrome P450</fullName>
    </recommendedName>
</protein>
<evidence type="ECO:0000256" key="1">
    <source>
        <dbReference type="ARBA" id="ARBA00001971"/>
    </source>
</evidence>
<keyword evidence="5 9" id="KW-0479">Metal-binding</keyword>
<dbReference type="FunFam" id="1.10.630.10:FF:000011">
    <property type="entry name" value="Cytochrome P450 83B1"/>
    <property type="match status" value="1"/>
</dbReference>
<keyword evidence="8 10" id="KW-0503">Monooxygenase</keyword>
<reference evidence="11 12" key="1">
    <citation type="journal article" date="2013" name="Proc. Natl. Acad. Sci. U.S.A.">
        <title>Fine-scale variation in meiotic recombination in Mimulus inferred from population shotgun sequencing.</title>
        <authorList>
            <person name="Hellsten U."/>
            <person name="Wright K.M."/>
            <person name="Jenkins J."/>
            <person name="Shu S."/>
            <person name="Yuan Y."/>
            <person name="Wessler S.R."/>
            <person name="Schmutz J."/>
            <person name="Willis J.H."/>
            <person name="Rokhsar D.S."/>
        </authorList>
    </citation>
    <scope>NUCLEOTIDE SEQUENCE [LARGE SCALE GENOMIC DNA]</scope>
    <source>
        <strain evidence="12">cv. DUN x IM62</strain>
    </source>
</reference>
<dbReference type="eggNOG" id="KOG0156">
    <property type="taxonomic scope" value="Eukaryota"/>
</dbReference>
<dbReference type="Pfam" id="PF00067">
    <property type="entry name" value="p450"/>
    <property type="match status" value="1"/>
</dbReference>
<feature type="binding site" description="axial binding residue" evidence="9">
    <location>
        <position position="430"/>
    </location>
    <ligand>
        <name>heme</name>
        <dbReference type="ChEBI" id="CHEBI:30413"/>
    </ligand>
    <ligandPart>
        <name>Fe</name>
        <dbReference type="ChEBI" id="CHEBI:18248"/>
    </ligandPart>
</feature>
<dbReference type="EMBL" id="KI632161">
    <property type="protein sequence ID" value="EYU23541.1"/>
    <property type="molecule type" value="Genomic_DNA"/>
</dbReference>
<evidence type="ECO:0000256" key="5">
    <source>
        <dbReference type="ARBA" id="ARBA00022723"/>
    </source>
</evidence>
<dbReference type="GO" id="GO:0005506">
    <property type="term" value="F:iron ion binding"/>
    <property type="evidence" value="ECO:0007669"/>
    <property type="project" value="InterPro"/>
</dbReference>
<dbReference type="AlphaFoldDB" id="A0A022Q6G5"/>
<organism evidence="11 12">
    <name type="scientific">Erythranthe guttata</name>
    <name type="common">Yellow monkey flower</name>
    <name type="synonym">Mimulus guttatus</name>
    <dbReference type="NCBI Taxonomy" id="4155"/>
    <lineage>
        <taxon>Eukaryota</taxon>
        <taxon>Viridiplantae</taxon>
        <taxon>Streptophyta</taxon>
        <taxon>Embryophyta</taxon>
        <taxon>Tracheophyta</taxon>
        <taxon>Spermatophyta</taxon>
        <taxon>Magnoliopsida</taxon>
        <taxon>eudicotyledons</taxon>
        <taxon>Gunneridae</taxon>
        <taxon>Pentapetalae</taxon>
        <taxon>asterids</taxon>
        <taxon>lamiids</taxon>
        <taxon>Lamiales</taxon>
        <taxon>Phrymaceae</taxon>
        <taxon>Erythranthe</taxon>
    </lineage>
</organism>
<dbReference type="PROSITE" id="PS00086">
    <property type="entry name" value="CYTOCHROME_P450"/>
    <property type="match status" value="1"/>
</dbReference>
<evidence type="ECO:0000256" key="8">
    <source>
        <dbReference type="ARBA" id="ARBA00023033"/>
    </source>
</evidence>
<gene>
    <name evidence="11" type="ORF">MIMGU_mgv1a026186mg</name>
</gene>
<dbReference type="PANTHER" id="PTHR47955">
    <property type="entry name" value="CYTOCHROME P450 FAMILY 71 PROTEIN"/>
    <property type="match status" value="1"/>
</dbReference>
<dbReference type="SUPFAM" id="SSF48264">
    <property type="entry name" value="Cytochrome P450"/>
    <property type="match status" value="1"/>
</dbReference>